<protein>
    <submittedName>
        <fullName evidence="2">Uncharacterized protein</fullName>
    </submittedName>
</protein>
<feature type="compositionally biased region" description="Low complexity" evidence="1">
    <location>
        <begin position="59"/>
        <end position="70"/>
    </location>
</feature>
<accession>A0ABY8L967</accession>
<dbReference type="RefSeq" id="WP_279964456.1">
    <property type="nucleotide sequence ID" value="NZ_CP122537.1"/>
</dbReference>
<feature type="compositionally biased region" description="Low complexity" evidence="1">
    <location>
        <begin position="25"/>
        <end position="38"/>
    </location>
</feature>
<reference evidence="2 3" key="1">
    <citation type="submission" date="2023-04" db="EMBL/GenBank/DDBJ databases">
        <title>Jannaschia ovalis sp. nov., a marine bacterium isolated from sea tidal flat.</title>
        <authorList>
            <person name="Kwon D.Y."/>
            <person name="Kim J.-J."/>
        </authorList>
    </citation>
    <scope>NUCLEOTIDE SEQUENCE [LARGE SCALE GENOMIC DNA]</scope>
    <source>
        <strain evidence="2 3">GRR-S6-38</strain>
    </source>
</reference>
<keyword evidence="3" id="KW-1185">Reference proteome</keyword>
<feature type="region of interest" description="Disordered" evidence="1">
    <location>
        <begin position="1"/>
        <end position="86"/>
    </location>
</feature>
<evidence type="ECO:0000256" key="1">
    <source>
        <dbReference type="SAM" id="MobiDB-lite"/>
    </source>
</evidence>
<gene>
    <name evidence="2" type="ORF">P8627_12465</name>
</gene>
<evidence type="ECO:0000313" key="3">
    <source>
        <dbReference type="Proteomes" id="UP001243420"/>
    </source>
</evidence>
<feature type="compositionally biased region" description="Gly residues" evidence="1">
    <location>
        <begin position="39"/>
        <end position="49"/>
    </location>
</feature>
<proteinExistence type="predicted"/>
<sequence>MTVYSALPALPAGLVPSSPGPATPPEIAAPVAVAPAAPGGEGRPAGDGASGRDGRDGAAARAARSAGTADATDRPSGNSPEARGVDRLRAAARQAVSDAAKAREAMLAIMGPPPYPPGAATFMLSVSVAELRAAMLPA</sequence>
<dbReference type="EMBL" id="CP122537">
    <property type="protein sequence ID" value="WGH77841.1"/>
    <property type="molecule type" value="Genomic_DNA"/>
</dbReference>
<organism evidence="2 3">
    <name type="scientific">Jannaschia ovalis</name>
    <dbReference type="NCBI Taxonomy" id="3038773"/>
    <lineage>
        <taxon>Bacteria</taxon>
        <taxon>Pseudomonadati</taxon>
        <taxon>Pseudomonadota</taxon>
        <taxon>Alphaproteobacteria</taxon>
        <taxon>Rhodobacterales</taxon>
        <taxon>Roseobacteraceae</taxon>
        <taxon>Jannaschia</taxon>
    </lineage>
</organism>
<evidence type="ECO:0000313" key="2">
    <source>
        <dbReference type="EMBL" id="WGH77841.1"/>
    </source>
</evidence>
<name>A0ABY8L967_9RHOB</name>
<dbReference type="Proteomes" id="UP001243420">
    <property type="component" value="Chromosome"/>
</dbReference>